<dbReference type="EMBL" id="FNAS01000003">
    <property type="protein sequence ID" value="SDE10197.1"/>
    <property type="molecule type" value="Genomic_DNA"/>
</dbReference>
<dbReference type="STRING" id="1071918.SAMN05421544_10361"/>
<name>A0A1G7A6S3_9FLAO</name>
<dbReference type="RefSeq" id="WP_176763226.1">
    <property type="nucleotide sequence ID" value="NZ_FNAS01000003.1"/>
</dbReference>
<proteinExistence type="predicted"/>
<organism evidence="2 3">
    <name type="scientific">Riemerella columbipharyngis</name>
    <dbReference type="NCBI Taxonomy" id="1071918"/>
    <lineage>
        <taxon>Bacteria</taxon>
        <taxon>Pseudomonadati</taxon>
        <taxon>Bacteroidota</taxon>
        <taxon>Flavobacteriia</taxon>
        <taxon>Flavobacteriales</taxon>
        <taxon>Weeksellaceae</taxon>
        <taxon>Riemerella</taxon>
    </lineage>
</organism>
<evidence type="ECO:0000313" key="2">
    <source>
        <dbReference type="EMBL" id="SDE10197.1"/>
    </source>
</evidence>
<protein>
    <submittedName>
        <fullName evidence="2">Uncharacterized protein</fullName>
    </submittedName>
</protein>
<evidence type="ECO:0000256" key="1">
    <source>
        <dbReference type="SAM" id="MobiDB-lite"/>
    </source>
</evidence>
<reference evidence="2 3" key="1">
    <citation type="submission" date="2016-10" db="EMBL/GenBank/DDBJ databases">
        <authorList>
            <person name="de Groot N.N."/>
        </authorList>
    </citation>
    <scope>NUCLEOTIDE SEQUENCE [LARGE SCALE GENOMIC DNA]</scope>
    <source>
        <strain evidence="2 3">DSM 24015</strain>
    </source>
</reference>
<sequence>MKNNNKGVTMYDSQRKKMSGKELFDRVTKEAEDFRKTHNNPIEKRMTWIR</sequence>
<dbReference type="AlphaFoldDB" id="A0A1G7A6S3"/>
<keyword evidence="3" id="KW-1185">Reference proteome</keyword>
<evidence type="ECO:0000313" key="3">
    <source>
        <dbReference type="Proteomes" id="UP000198517"/>
    </source>
</evidence>
<gene>
    <name evidence="2" type="ORF">SAMN05421544_10361</name>
</gene>
<accession>A0A1G7A6S3</accession>
<feature type="region of interest" description="Disordered" evidence="1">
    <location>
        <begin position="1"/>
        <end position="22"/>
    </location>
</feature>
<dbReference type="Proteomes" id="UP000198517">
    <property type="component" value="Unassembled WGS sequence"/>
</dbReference>
<feature type="compositionally biased region" description="Basic and acidic residues" evidence="1">
    <location>
        <begin position="13"/>
        <end position="22"/>
    </location>
</feature>